<keyword evidence="2 3" id="KW-0560">Oxidoreductase</keyword>
<dbReference type="InterPro" id="IPR036291">
    <property type="entry name" value="NAD(P)-bd_dom_sf"/>
</dbReference>
<dbReference type="GO" id="GO:0016491">
    <property type="term" value="F:oxidoreductase activity"/>
    <property type="evidence" value="ECO:0007669"/>
    <property type="project" value="UniProtKB-KW"/>
</dbReference>
<dbReference type="EMBL" id="JBHTIL010000006">
    <property type="protein sequence ID" value="MFD0927575.1"/>
    <property type="molecule type" value="Genomic_DNA"/>
</dbReference>
<reference evidence="4" key="1">
    <citation type="journal article" date="2019" name="Int. J. Syst. Evol. Microbiol.">
        <title>The Global Catalogue of Microorganisms (GCM) 10K type strain sequencing project: providing services to taxonomists for standard genome sequencing and annotation.</title>
        <authorList>
            <consortium name="The Broad Institute Genomics Platform"/>
            <consortium name="The Broad Institute Genome Sequencing Center for Infectious Disease"/>
            <person name="Wu L."/>
            <person name="Ma J."/>
        </authorList>
    </citation>
    <scope>NUCLEOTIDE SEQUENCE [LARGE SCALE GENOMIC DNA]</scope>
    <source>
        <strain evidence="4">CCUG 50873</strain>
    </source>
</reference>
<organism evidence="3 4">
    <name type="scientific">Williamsia deligens</name>
    <dbReference type="NCBI Taxonomy" id="321325"/>
    <lineage>
        <taxon>Bacteria</taxon>
        <taxon>Bacillati</taxon>
        <taxon>Actinomycetota</taxon>
        <taxon>Actinomycetes</taxon>
        <taxon>Mycobacteriales</taxon>
        <taxon>Nocardiaceae</taxon>
        <taxon>Williamsia</taxon>
    </lineage>
</organism>
<comment type="similarity">
    <text evidence="1">Belongs to the short-chain dehydrogenases/reductases (SDR) family.</text>
</comment>
<dbReference type="PROSITE" id="PS00061">
    <property type="entry name" value="ADH_SHORT"/>
    <property type="match status" value="1"/>
</dbReference>
<dbReference type="PANTHER" id="PTHR44196">
    <property type="entry name" value="DEHYDROGENASE/REDUCTASE SDR FAMILY MEMBER 7B"/>
    <property type="match status" value="1"/>
</dbReference>
<sequence>MTQKPRTVLVTGASRGIGEQAALRFAGRGDALVLASRDQTSLDVVADACRVAGAAEVLTVATDIGDPEAVASLFDTAVGRFGGVDVVVQNASVAAFGRFTDIPSDVFDAVIRVNVLGAAAVCRAALTQFRAQGHGSLVVVGSLLGHAAVPLMSPYVMSKFAITALVRMLRQETRGERHITVHGIYPGAVDTAIYPLSANYFGRLARVLPFNDPPEKMARAIVAAADGRSGEKQVGLANRPMLLGYRIVPRVFDMMVRPLMGTLSFTRRPLDPTTGNVIAPVPQTPAVADTHR</sequence>
<proteinExistence type="inferred from homology"/>
<evidence type="ECO:0000256" key="2">
    <source>
        <dbReference type="ARBA" id="ARBA00023002"/>
    </source>
</evidence>
<dbReference type="Gene3D" id="3.40.50.720">
    <property type="entry name" value="NAD(P)-binding Rossmann-like Domain"/>
    <property type="match status" value="1"/>
</dbReference>
<dbReference type="EC" id="1.-.-.-" evidence="3"/>
<evidence type="ECO:0000256" key="1">
    <source>
        <dbReference type="ARBA" id="ARBA00006484"/>
    </source>
</evidence>
<keyword evidence="4" id="KW-1185">Reference proteome</keyword>
<accession>A0ABW3GF31</accession>
<dbReference type="PANTHER" id="PTHR44196:SF1">
    <property type="entry name" value="DEHYDROGENASE_REDUCTASE SDR FAMILY MEMBER 7B"/>
    <property type="match status" value="1"/>
</dbReference>
<evidence type="ECO:0000313" key="3">
    <source>
        <dbReference type="EMBL" id="MFD0927575.1"/>
    </source>
</evidence>
<dbReference type="InterPro" id="IPR002347">
    <property type="entry name" value="SDR_fam"/>
</dbReference>
<evidence type="ECO:0000313" key="4">
    <source>
        <dbReference type="Proteomes" id="UP001597068"/>
    </source>
</evidence>
<dbReference type="Proteomes" id="UP001597068">
    <property type="component" value="Unassembled WGS sequence"/>
</dbReference>
<dbReference type="InterPro" id="IPR020904">
    <property type="entry name" value="Sc_DH/Rdtase_CS"/>
</dbReference>
<dbReference type="CDD" id="cd05233">
    <property type="entry name" value="SDR_c"/>
    <property type="match status" value="1"/>
</dbReference>
<comment type="caution">
    <text evidence="3">The sequence shown here is derived from an EMBL/GenBank/DDBJ whole genome shotgun (WGS) entry which is preliminary data.</text>
</comment>
<protein>
    <submittedName>
        <fullName evidence="3">SDR family NAD(P)-dependent oxidoreductase</fullName>
        <ecNumber evidence="3">1.-.-.-</ecNumber>
    </submittedName>
</protein>
<name>A0ABW3GF31_9NOCA</name>
<gene>
    <name evidence="3" type="ORF">ACFQ04_17680</name>
</gene>
<dbReference type="PRINTS" id="PR00081">
    <property type="entry name" value="GDHRDH"/>
</dbReference>
<dbReference type="RefSeq" id="WP_253648078.1">
    <property type="nucleotide sequence ID" value="NZ_BAAAMO010000001.1"/>
</dbReference>
<dbReference type="Pfam" id="PF00106">
    <property type="entry name" value="adh_short"/>
    <property type="match status" value="1"/>
</dbReference>
<dbReference type="SUPFAM" id="SSF51735">
    <property type="entry name" value="NAD(P)-binding Rossmann-fold domains"/>
    <property type="match status" value="1"/>
</dbReference>